<keyword evidence="1" id="KW-0472">Membrane</keyword>
<protein>
    <submittedName>
        <fullName evidence="2">ABC transporter permease</fullName>
    </submittedName>
</protein>
<feature type="transmembrane region" description="Helical" evidence="1">
    <location>
        <begin position="66"/>
        <end position="85"/>
    </location>
</feature>
<reference evidence="2 3" key="1">
    <citation type="journal article" date="2016" name="Front. Microbiol.">
        <title>Comparative Genomics Analysis of Streptomyces Species Reveals Their Adaptation to the Marine Environment and Their Diversity at the Genomic Level.</title>
        <authorList>
            <person name="Tian X."/>
            <person name="Zhang Z."/>
            <person name="Yang T."/>
            <person name="Chen M."/>
            <person name="Li J."/>
            <person name="Chen F."/>
            <person name="Yang J."/>
            <person name="Li W."/>
            <person name="Zhang B."/>
            <person name="Zhang Z."/>
            <person name="Wu J."/>
            <person name="Zhang C."/>
            <person name="Long L."/>
            <person name="Xiao J."/>
        </authorList>
    </citation>
    <scope>NUCLEOTIDE SEQUENCE [LARGE SCALE GENOMIC DNA]</scope>
    <source>
        <strain evidence="2 3">SCSIO 10429</strain>
    </source>
</reference>
<evidence type="ECO:0000313" key="2">
    <source>
        <dbReference type="EMBL" id="OEV13732.1"/>
    </source>
</evidence>
<sequence>MEALDERTSVRHEIRTGALWALGVLVLGAGLGLLWLWLAPRVPLVSVDGGVFLKDPEGEEAIGADGTFVLLAVAFGLVVGLFAFLRSRGGGVGIVVGVAVGALVGSVLAWRLGVWLGPNGDLAASAKAAGENKPFDGPLKLQAKGALLVWPFVALLTHLALMGVFGHRDPEPLPQPEDGRGTRHW</sequence>
<keyword evidence="1" id="KW-1133">Transmembrane helix</keyword>
<name>A0A1E7LBX7_9ACTN</name>
<keyword evidence="3" id="KW-1185">Reference proteome</keyword>
<dbReference type="Proteomes" id="UP000176005">
    <property type="component" value="Unassembled WGS sequence"/>
</dbReference>
<organism evidence="2 3">
    <name type="scientific">Streptomyces nanshensis</name>
    <dbReference type="NCBI Taxonomy" id="518642"/>
    <lineage>
        <taxon>Bacteria</taxon>
        <taxon>Bacillati</taxon>
        <taxon>Actinomycetota</taxon>
        <taxon>Actinomycetes</taxon>
        <taxon>Kitasatosporales</taxon>
        <taxon>Streptomycetaceae</taxon>
        <taxon>Streptomyces</taxon>
    </lineage>
</organism>
<evidence type="ECO:0000256" key="1">
    <source>
        <dbReference type="SAM" id="Phobius"/>
    </source>
</evidence>
<dbReference type="AlphaFoldDB" id="A0A1E7LBX7"/>
<gene>
    <name evidence="2" type="ORF">AN218_02235</name>
</gene>
<keyword evidence="1" id="KW-0812">Transmembrane</keyword>
<proteinExistence type="predicted"/>
<dbReference type="PATRIC" id="fig|518642.10.peg.6082"/>
<dbReference type="EMBL" id="LJGW01000043">
    <property type="protein sequence ID" value="OEV13732.1"/>
    <property type="molecule type" value="Genomic_DNA"/>
</dbReference>
<feature type="transmembrane region" description="Helical" evidence="1">
    <location>
        <begin position="92"/>
        <end position="112"/>
    </location>
</feature>
<feature type="transmembrane region" description="Helical" evidence="1">
    <location>
        <begin position="17"/>
        <end position="38"/>
    </location>
</feature>
<comment type="caution">
    <text evidence="2">The sequence shown here is derived from an EMBL/GenBank/DDBJ whole genome shotgun (WGS) entry which is preliminary data.</text>
</comment>
<evidence type="ECO:0000313" key="3">
    <source>
        <dbReference type="Proteomes" id="UP000176005"/>
    </source>
</evidence>
<accession>A0A1E7LBX7</accession>
<feature type="transmembrane region" description="Helical" evidence="1">
    <location>
        <begin position="147"/>
        <end position="165"/>
    </location>
</feature>